<dbReference type="RefSeq" id="WP_255135010.1">
    <property type="nucleotide sequence ID" value="NZ_JANDBC010000002.1"/>
</dbReference>
<dbReference type="GO" id="GO:0032259">
    <property type="term" value="P:methylation"/>
    <property type="evidence" value="ECO:0007669"/>
    <property type="project" value="UniProtKB-KW"/>
</dbReference>
<organism evidence="3 4">
    <name type="scientific">Gracilimonas sediminicola</name>
    <dbReference type="NCBI Taxonomy" id="2952158"/>
    <lineage>
        <taxon>Bacteria</taxon>
        <taxon>Pseudomonadati</taxon>
        <taxon>Balneolota</taxon>
        <taxon>Balneolia</taxon>
        <taxon>Balneolales</taxon>
        <taxon>Balneolaceae</taxon>
        <taxon>Gracilimonas</taxon>
    </lineage>
</organism>
<dbReference type="Pfam" id="PF08241">
    <property type="entry name" value="Methyltransf_11"/>
    <property type="match status" value="1"/>
</dbReference>
<gene>
    <name evidence="3" type="ORF">NM125_11150</name>
</gene>
<evidence type="ECO:0000259" key="2">
    <source>
        <dbReference type="Pfam" id="PF08241"/>
    </source>
</evidence>
<feature type="domain" description="Methyltransferase type 11" evidence="2">
    <location>
        <begin position="49"/>
        <end position="148"/>
    </location>
</feature>
<keyword evidence="4" id="KW-1185">Reference proteome</keyword>
<dbReference type="GO" id="GO:0003838">
    <property type="term" value="F:sterol 24-C-methyltransferase activity"/>
    <property type="evidence" value="ECO:0007669"/>
    <property type="project" value="TreeGrafter"/>
</dbReference>
<dbReference type="PANTHER" id="PTHR44068:SF1">
    <property type="entry name" value="HYPOTHETICAL LOC100005854"/>
    <property type="match status" value="1"/>
</dbReference>
<dbReference type="SUPFAM" id="SSF53335">
    <property type="entry name" value="S-adenosyl-L-methionine-dependent methyltransferases"/>
    <property type="match status" value="1"/>
</dbReference>
<dbReference type="PANTHER" id="PTHR44068">
    <property type="entry name" value="ZGC:194242"/>
    <property type="match status" value="1"/>
</dbReference>
<evidence type="ECO:0000256" key="1">
    <source>
        <dbReference type="ARBA" id="ARBA00022679"/>
    </source>
</evidence>
<evidence type="ECO:0000313" key="4">
    <source>
        <dbReference type="Proteomes" id="UP001139125"/>
    </source>
</evidence>
<dbReference type="InterPro" id="IPR013216">
    <property type="entry name" value="Methyltransf_11"/>
</dbReference>
<dbReference type="CDD" id="cd02440">
    <property type="entry name" value="AdoMet_MTases"/>
    <property type="match status" value="1"/>
</dbReference>
<dbReference type="EMBL" id="JANDBC010000002">
    <property type="protein sequence ID" value="MCP9292136.1"/>
    <property type="molecule type" value="Genomic_DNA"/>
</dbReference>
<reference evidence="3" key="1">
    <citation type="submission" date="2022-06" db="EMBL/GenBank/DDBJ databases">
        <title>Gracilimonas sp. CAU 1638 isolated from sea sediment.</title>
        <authorList>
            <person name="Kim W."/>
        </authorList>
    </citation>
    <scope>NUCLEOTIDE SEQUENCE</scope>
    <source>
        <strain evidence="3">CAU 1638</strain>
    </source>
</reference>
<dbReference type="Proteomes" id="UP001139125">
    <property type="component" value="Unassembled WGS sequence"/>
</dbReference>
<dbReference type="Gene3D" id="3.40.50.150">
    <property type="entry name" value="Vaccinia Virus protein VP39"/>
    <property type="match status" value="1"/>
</dbReference>
<keyword evidence="1" id="KW-0808">Transferase</keyword>
<protein>
    <submittedName>
        <fullName evidence="3">Class I SAM-dependent methyltransferase</fullName>
    </submittedName>
</protein>
<dbReference type="InterPro" id="IPR029063">
    <property type="entry name" value="SAM-dependent_MTases_sf"/>
</dbReference>
<accession>A0A9X2REN8</accession>
<comment type="caution">
    <text evidence="3">The sequence shown here is derived from an EMBL/GenBank/DDBJ whole genome shotgun (WGS) entry which is preliminary data.</text>
</comment>
<dbReference type="AlphaFoldDB" id="A0A9X2REN8"/>
<dbReference type="InterPro" id="IPR050447">
    <property type="entry name" value="Erg6_SMT_methyltransf"/>
</dbReference>
<sequence length="225" mass="25275">MEPKELSEQLKKPTGKNGLEVARALNESNQGLYDLAFKLLELKPNQNILEIGFGNGKHFSQYIQKEPELTLTGVDYSADMCEEAKASNTTLIDEDKLTIQCAETSALPFSNDEFDVIIAHNVIYFLNPPEPHLQEIKRVLKPGGLFLIGHRPRHSIEHLEFTRHHFVLYEADELVELMKTNGFMIADQHSNSYQKSAVDGTSFQVTDACLLVKKKTPSSTTDKGV</sequence>
<evidence type="ECO:0000313" key="3">
    <source>
        <dbReference type="EMBL" id="MCP9292136.1"/>
    </source>
</evidence>
<dbReference type="GO" id="GO:0016126">
    <property type="term" value="P:sterol biosynthetic process"/>
    <property type="evidence" value="ECO:0007669"/>
    <property type="project" value="TreeGrafter"/>
</dbReference>
<keyword evidence="3" id="KW-0489">Methyltransferase</keyword>
<proteinExistence type="predicted"/>
<name>A0A9X2REN8_9BACT</name>